<accession>A0A9X6PMD8</accession>
<protein>
    <submittedName>
        <fullName evidence="9">MFS transporter</fullName>
    </submittedName>
</protein>
<comment type="subcellular location">
    <subcellularLocation>
        <location evidence="1">Cell membrane</location>
        <topology evidence="1">Multi-pass membrane protein</topology>
    </subcellularLocation>
</comment>
<dbReference type="PANTHER" id="PTHR43266:SF9">
    <property type="entry name" value="PERMEASE, MAJOR FACILITATOR SUPERFAMILY-RELATED"/>
    <property type="match status" value="1"/>
</dbReference>
<dbReference type="AlphaFoldDB" id="A0A9X6PMD8"/>
<evidence type="ECO:0000259" key="8">
    <source>
        <dbReference type="PROSITE" id="PS50850"/>
    </source>
</evidence>
<feature type="transmembrane region" description="Helical" evidence="7">
    <location>
        <begin position="57"/>
        <end position="77"/>
    </location>
</feature>
<feature type="transmembrane region" description="Helical" evidence="7">
    <location>
        <begin position="224"/>
        <end position="248"/>
    </location>
</feature>
<name>A0A9X6PMD8_BACUK</name>
<keyword evidence="6 7" id="KW-0472">Membrane</keyword>
<dbReference type="InterPro" id="IPR020846">
    <property type="entry name" value="MFS_dom"/>
</dbReference>
<dbReference type="CDD" id="cd06173">
    <property type="entry name" value="MFS_MefA_like"/>
    <property type="match status" value="1"/>
</dbReference>
<evidence type="ECO:0000256" key="2">
    <source>
        <dbReference type="ARBA" id="ARBA00022448"/>
    </source>
</evidence>
<feature type="transmembrane region" description="Helical" evidence="7">
    <location>
        <begin position="24"/>
        <end position="45"/>
    </location>
</feature>
<feature type="transmembrane region" description="Helical" evidence="7">
    <location>
        <begin position="357"/>
        <end position="376"/>
    </location>
</feature>
<dbReference type="GO" id="GO:0005886">
    <property type="term" value="C:plasma membrane"/>
    <property type="evidence" value="ECO:0007669"/>
    <property type="project" value="UniProtKB-SubCell"/>
</dbReference>
<sequence length="415" mass="45678">MEELQQNKTALEGSGKPLLKNTNFLFLWAATLFSSFALAFFTFSQTWYIAKTLNLEASLGVVFVALSVPRLIFMIVGGAVADKFPKKNIMFYSNIIRAILVATILTWFIVGDVTLYTFALFALFFGLADAFFWSADGSILPELVEKSRLTQANSLTQMTNQASVILGPVLGGILIKFTNYETIFSITILLLIFAAILVQKIQFTMPEQKDTDKGMFTSIKEGILYVKESPFLSTFLICSAFLNLFLIGPMQVGFPLFVKNVLHGDSLQFSYLEASVGGGMAIGAIIVGLKNINRRRGLFCIIMMLLSGVFFLAINFSTVLWQALLAGMFYGITIAMAIVPLMAMIQSTVKEEMMGRVMSLLMLSSMGFIPLSYAFTSLALAMGIPIVTVMKSGAIAVIVFVLFVAIRVPVVRKFD</sequence>
<dbReference type="InterPro" id="IPR011701">
    <property type="entry name" value="MFS"/>
</dbReference>
<evidence type="ECO:0000256" key="7">
    <source>
        <dbReference type="SAM" id="Phobius"/>
    </source>
</evidence>
<evidence type="ECO:0000256" key="4">
    <source>
        <dbReference type="ARBA" id="ARBA00022692"/>
    </source>
</evidence>
<proteinExistence type="predicted"/>
<dbReference type="Gene3D" id="1.20.1250.20">
    <property type="entry name" value="MFS general substrate transporter like domains"/>
    <property type="match status" value="1"/>
</dbReference>
<evidence type="ECO:0000256" key="3">
    <source>
        <dbReference type="ARBA" id="ARBA00022475"/>
    </source>
</evidence>
<feature type="transmembrane region" description="Helical" evidence="7">
    <location>
        <begin position="183"/>
        <end position="203"/>
    </location>
</feature>
<keyword evidence="2" id="KW-0813">Transport</keyword>
<dbReference type="Proteomes" id="UP000195087">
    <property type="component" value="Unassembled WGS sequence"/>
</dbReference>
<keyword evidence="5 7" id="KW-1133">Transmembrane helix</keyword>
<keyword evidence="4 7" id="KW-0812">Transmembrane</keyword>
<feature type="domain" description="Major facilitator superfamily (MFS) profile" evidence="8">
    <location>
        <begin position="23"/>
        <end position="415"/>
    </location>
</feature>
<evidence type="ECO:0000256" key="1">
    <source>
        <dbReference type="ARBA" id="ARBA00004651"/>
    </source>
</evidence>
<evidence type="ECO:0000313" key="10">
    <source>
        <dbReference type="Proteomes" id="UP000195087"/>
    </source>
</evidence>
<evidence type="ECO:0000256" key="6">
    <source>
        <dbReference type="ARBA" id="ARBA00023136"/>
    </source>
</evidence>
<feature type="transmembrane region" description="Helical" evidence="7">
    <location>
        <begin position="320"/>
        <end position="345"/>
    </location>
</feature>
<organism evidence="9 10">
    <name type="scientific">Bacillus thuringiensis serovar kumamotoensis</name>
    <dbReference type="NCBI Taxonomy" id="132267"/>
    <lineage>
        <taxon>Bacteria</taxon>
        <taxon>Bacillati</taxon>
        <taxon>Bacillota</taxon>
        <taxon>Bacilli</taxon>
        <taxon>Bacillales</taxon>
        <taxon>Bacillaceae</taxon>
        <taxon>Bacillus</taxon>
        <taxon>Bacillus cereus group</taxon>
    </lineage>
</organism>
<reference evidence="9 10" key="1">
    <citation type="submission" date="2016-10" db="EMBL/GenBank/DDBJ databases">
        <title>Comparative genomics of Bacillus thuringiensis reveals a path to pathogens against multiple invertebrate hosts.</title>
        <authorList>
            <person name="Zheng J."/>
            <person name="Gao Q."/>
            <person name="Liu H."/>
            <person name="Peng D."/>
            <person name="Ruan L."/>
            <person name="Sun M."/>
        </authorList>
    </citation>
    <scope>NUCLEOTIDE SEQUENCE [LARGE SCALE GENOMIC DNA]</scope>
    <source>
        <strain evidence="9">BGSC 4W1</strain>
    </source>
</reference>
<feature type="transmembrane region" description="Helical" evidence="7">
    <location>
        <begin position="382"/>
        <end position="406"/>
    </location>
</feature>
<feature type="transmembrane region" description="Helical" evidence="7">
    <location>
        <begin position="296"/>
        <end position="314"/>
    </location>
</feature>
<gene>
    <name evidence="9" type="ORF">BK769_33200</name>
</gene>
<keyword evidence="3" id="KW-1003">Cell membrane</keyword>
<evidence type="ECO:0000313" key="9">
    <source>
        <dbReference type="EMBL" id="OTZ65569.1"/>
    </source>
</evidence>
<dbReference type="GO" id="GO:0022857">
    <property type="term" value="F:transmembrane transporter activity"/>
    <property type="evidence" value="ECO:0007669"/>
    <property type="project" value="InterPro"/>
</dbReference>
<dbReference type="Pfam" id="PF07690">
    <property type="entry name" value="MFS_1"/>
    <property type="match status" value="1"/>
</dbReference>
<comment type="caution">
    <text evidence="9">The sequence shown here is derived from an EMBL/GenBank/DDBJ whole genome shotgun (WGS) entry which is preliminary data.</text>
</comment>
<dbReference type="SUPFAM" id="SSF103473">
    <property type="entry name" value="MFS general substrate transporter"/>
    <property type="match status" value="1"/>
</dbReference>
<evidence type="ECO:0000256" key="5">
    <source>
        <dbReference type="ARBA" id="ARBA00022989"/>
    </source>
</evidence>
<dbReference type="InterPro" id="IPR036259">
    <property type="entry name" value="MFS_trans_sf"/>
</dbReference>
<dbReference type="PANTHER" id="PTHR43266">
    <property type="entry name" value="MACROLIDE-EFFLUX PROTEIN"/>
    <property type="match status" value="1"/>
</dbReference>
<dbReference type="PROSITE" id="PS50850">
    <property type="entry name" value="MFS"/>
    <property type="match status" value="1"/>
</dbReference>
<dbReference type="EMBL" id="NFEH01000133">
    <property type="protein sequence ID" value="OTZ65569.1"/>
    <property type="molecule type" value="Genomic_DNA"/>
</dbReference>
<feature type="transmembrane region" description="Helical" evidence="7">
    <location>
        <begin position="268"/>
        <end position="289"/>
    </location>
</feature>
<dbReference type="RefSeq" id="WP_000391936.1">
    <property type="nucleotide sequence ID" value="NZ_NFEH01000133.1"/>
</dbReference>